<accession>A0A7X2MZQ0</accession>
<dbReference type="Proteomes" id="UP000460287">
    <property type="component" value="Unassembled WGS sequence"/>
</dbReference>
<reference evidence="2 3" key="1">
    <citation type="submission" date="2019-08" db="EMBL/GenBank/DDBJ databases">
        <title>In-depth cultivation of the pig gut microbiome towards novel bacterial diversity and tailored functional studies.</title>
        <authorList>
            <person name="Wylensek D."/>
            <person name="Hitch T.C.A."/>
            <person name="Clavel T."/>
        </authorList>
    </citation>
    <scope>NUCLEOTIDE SEQUENCE [LARGE SCALE GENOMIC DNA]</scope>
    <source>
        <strain evidence="2 3">WCA-383-APC-5B</strain>
    </source>
</reference>
<organism evidence="2 3">
    <name type="scientific">Inconstantimicrobium porci</name>
    <dbReference type="NCBI Taxonomy" id="2652291"/>
    <lineage>
        <taxon>Bacteria</taxon>
        <taxon>Bacillati</taxon>
        <taxon>Bacillota</taxon>
        <taxon>Clostridia</taxon>
        <taxon>Eubacteriales</taxon>
        <taxon>Clostridiaceae</taxon>
        <taxon>Inconstantimicrobium</taxon>
    </lineage>
</organism>
<keyword evidence="3" id="KW-1185">Reference proteome</keyword>
<evidence type="ECO:0000313" key="3">
    <source>
        <dbReference type="Proteomes" id="UP000460287"/>
    </source>
</evidence>
<protein>
    <submittedName>
        <fullName evidence="2">Uncharacterized protein</fullName>
    </submittedName>
</protein>
<evidence type="ECO:0000256" key="1">
    <source>
        <dbReference type="SAM" id="Phobius"/>
    </source>
</evidence>
<keyword evidence="1" id="KW-0812">Transmembrane</keyword>
<name>A0A7X2MZQ0_9CLOT</name>
<dbReference type="AlphaFoldDB" id="A0A7X2MZQ0"/>
<keyword evidence="1" id="KW-1133">Transmembrane helix</keyword>
<sequence>MWSKLKVDGIKNNKTFLDIGIKIKEYKNISELIFLCPFKLDSDDIQDLSGKLQNKKNVDLIFNNNCGLWTSDRYWIISNDTSNNLKEDLLIFSFYQSVDDVIRIEEVVKGKSSKLVINFSLFKKYIESLSCNDENQCINRLKNVNDVYLRFRIASHQLNKSIFSNLEPMNKYFQSGFTSIQILDFKMNSKRSIDDRILAKAVGNDENFASFDKIHFLLMEPSNNNVIFMSENNTTCRNLEEGKWDNYLDCTGVGDTLVYHWKKSVVKNSSCQENNKPIQEFDLLVKINYSKTNRKIILRYIVYGFLVGIVGSYVTQWARKLIDYLLNLIFK</sequence>
<feature type="transmembrane region" description="Helical" evidence="1">
    <location>
        <begin position="296"/>
        <end position="318"/>
    </location>
</feature>
<evidence type="ECO:0000313" key="2">
    <source>
        <dbReference type="EMBL" id="MSR92029.1"/>
    </source>
</evidence>
<gene>
    <name evidence="2" type="ORF">FYJ33_11655</name>
</gene>
<dbReference type="EMBL" id="VULX01000020">
    <property type="protein sequence ID" value="MSR92029.1"/>
    <property type="molecule type" value="Genomic_DNA"/>
</dbReference>
<keyword evidence="1" id="KW-0472">Membrane</keyword>
<dbReference type="RefSeq" id="WP_154531927.1">
    <property type="nucleotide sequence ID" value="NZ_VULX01000020.1"/>
</dbReference>
<proteinExistence type="predicted"/>
<comment type="caution">
    <text evidence="2">The sequence shown here is derived from an EMBL/GenBank/DDBJ whole genome shotgun (WGS) entry which is preliminary data.</text>
</comment>